<evidence type="ECO:0000313" key="2">
    <source>
        <dbReference type="Proteomes" id="UP000471751"/>
    </source>
</evidence>
<name>A0A6I5RSA0_9PSED</name>
<reference evidence="1 2" key="1">
    <citation type="submission" date="2020-02" db="EMBL/GenBank/DDBJ databases">
        <title>Broccoli isolated Pseudomonas sp.</title>
        <authorList>
            <person name="Fujikawa T."/>
            <person name="Sawada H."/>
        </authorList>
    </citation>
    <scope>NUCLEOTIDE SEQUENCE [LARGE SCALE GENOMIC DNA]</scope>
    <source>
        <strain evidence="1 2">JCM 32154</strain>
    </source>
</reference>
<dbReference type="EMBL" id="JAAHBT010000162">
    <property type="protein sequence ID" value="NES10783.1"/>
    <property type="molecule type" value="Genomic_DNA"/>
</dbReference>
<dbReference type="PANTHER" id="PTHR35191">
    <property type="entry name" value="PROPHAGE SIDE TAIL FIBER PROTEIN HOMOLOG STFQ-RELATED"/>
    <property type="match status" value="1"/>
</dbReference>
<keyword evidence="2" id="KW-1185">Reference proteome</keyword>
<dbReference type="InterPro" id="IPR051934">
    <property type="entry name" value="Phage_Tail_Fiber_Structural"/>
</dbReference>
<evidence type="ECO:0000313" key="1">
    <source>
        <dbReference type="EMBL" id="NES10783.1"/>
    </source>
</evidence>
<comment type="caution">
    <text evidence="1">The sequence shown here is derived from an EMBL/GenBank/DDBJ whole genome shotgun (WGS) entry which is preliminary data.</text>
</comment>
<dbReference type="Proteomes" id="UP000471751">
    <property type="component" value="Unassembled WGS sequence"/>
</dbReference>
<accession>A0A6I5RSA0</accession>
<protein>
    <recommendedName>
        <fullName evidence="3">Phage tail protein</fullName>
    </recommendedName>
</protein>
<organism evidence="1 2">
    <name type="scientific">Pseudomonas laurentiana</name>
    <dbReference type="NCBI Taxonomy" id="2364649"/>
    <lineage>
        <taxon>Bacteria</taxon>
        <taxon>Pseudomonadati</taxon>
        <taxon>Pseudomonadota</taxon>
        <taxon>Gammaproteobacteria</taxon>
        <taxon>Pseudomonadales</taxon>
        <taxon>Pseudomonadaceae</taxon>
        <taxon>Pseudomonas</taxon>
    </lineage>
</organism>
<sequence length="554" mass="57356">MLVAGDRVLVKNQASGAQNGIYVVAAGAWVRALDADESVEVKPGMLVGVDAGTANGGSVWRLSNATPPTLGTTALTFEQVFGKTGVVAGSYKSVTVGPDGRVTGGTNPTTLAGFGITDAFTKAESNAAMQAAIAALVGSAPSSLDVLSELAAALGNDANFATTMTNALAGKAATVDVVRNKTDGTVDVGVDWNTIVSAGRHPKLAPGDSPSGPGSAGSYFYPEVMYHSTLAFTQMAYPYATSFEGADSICFRSRYNATWHPWRALQHSGHYASKTEAEGGTASNRLMSPLAVSQAIASHAPPGFISGLSLAVNTTTPNTDIDIEVGRARDSTDTVDLILAAPMTKRLQASGAWSAGAGGNALFAGAKAANTWYHAFMIRKDSDGTIDFGLDTSLVAANRPVGYSKFVRLKGRAVKTDASGNIIPFINIGNSTEFKALQQDMFVTNVATTTSYTLTASVPPGVRVRARFYARTQGESSVIFVRSPDAVAAALVNTGADGFAGGIGISCDSISNENVSGYCESLTSQSGQVVVQVLTYPGYSVFRASLHTQGFTEE</sequence>
<proteinExistence type="predicted"/>
<gene>
    <name evidence="1" type="ORF">G3O07_15230</name>
</gene>
<evidence type="ECO:0008006" key="3">
    <source>
        <dbReference type="Google" id="ProtNLM"/>
    </source>
</evidence>
<dbReference type="AlphaFoldDB" id="A0A6I5RSA0"/>
<dbReference type="CDD" id="cd19958">
    <property type="entry name" value="pyocin_knob"/>
    <property type="match status" value="1"/>
</dbReference>
<dbReference type="PANTHER" id="PTHR35191:SF1">
    <property type="entry name" value="PROPHAGE SIDE TAIL FIBER PROTEIN HOMOLOG STFQ-RELATED"/>
    <property type="match status" value="1"/>
</dbReference>